<keyword evidence="1" id="KW-0479">Metal-binding</keyword>
<keyword evidence="1 2" id="KW-0812">Transmembrane</keyword>
<keyword evidence="1" id="KW-0443">Lipid metabolism</keyword>
<dbReference type="PANTHER" id="PTHR36305">
    <property type="entry name" value="PHOSPHATIDYLGLYCEROPHOSPHATASE A"/>
    <property type="match status" value="1"/>
</dbReference>
<dbReference type="AlphaFoldDB" id="A0A6J4H320"/>
<comment type="function">
    <text evidence="1">Lipid phosphatase which dephosphorylates phosphatidylglycerophosphate (PGP) to phosphatidylglycerol (PG).</text>
</comment>
<organism evidence="4">
    <name type="scientific">uncultured Craurococcus sp</name>
    <dbReference type="NCBI Taxonomy" id="1135998"/>
    <lineage>
        <taxon>Bacteria</taxon>
        <taxon>Pseudomonadati</taxon>
        <taxon>Pseudomonadota</taxon>
        <taxon>Alphaproteobacteria</taxon>
        <taxon>Acetobacterales</taxon>
        <taxon>Acetobacteraceae</taxon>
        <taxon>Craurococcus</taxon>
        <taxon>environmental samples</taxon>
    </lineage>
</organism>
<dbReference type="InterPro" id="IPR007686">
    <property type="entry name" value="YutG/PgpA"/>
</dbReference>
<keyword evidence="1" id="KW-0442">Lipid degradation</keyword>
<dbReference type="EC" id="3.1.3.27" evidence="1"/>
<dbReference type="PANTHER" id="PTHR36305:SF1">
    <property type="entry name" value="PHOSPHATIDYLGLYCEROPHOSPHATASE A"/>
    <property type="match status" value="1"/>
</dbReference>
<dbReference type="GO" id="GO:0008962">
    <property type="term" value="F:phosphatidylglycerophosphatase activity"/>
    <property type="evidence" value="ECO:0007669"/>
    <property type="project" value="UniProtKB-EC"/>
</dbReference>
<gene>
    <name evidence="4" type="ORF">AVDCRST_MAG27-1279</name>
</gene>
<name>A0A6J4H320_9PROT</name>
<protein>
    <recommendedName>
        <fullName evidence="1">Phosphatidylglycerophosphatase A</fullName>
        <ecNumber evidence="1">3.1.3.27</ecNumber>
    </recommendedName>
    <alternativeName>
        <fullName evidence="1">Phosphatidylglycerolphosphate phosphatase A</fullName>
    </alternativeName>
</protein>
<dbReference type="GO" id="GO:0009395">
    <property type="term" value="P:phospholipid catabolic process"/>
    <property type="evidence" value="ECO:0007669"/>
    <property type="project" value="UniProtKB-KW"/>
</dbReference>
<evidence type="ECO:0000259" key="3">
    <source>
        <dbReference type="Pfam" id="PF04608"/>
    </source>
</evidence>
<feature type="domain" description="YutG/PgpA" evidence="3">
    <location>
        <begin position="6"/>
        <end position="141"/>
    </location>
</feature>
<keyword evidence="1" id="KW-0997">Cell inner membrane</keyword>
<keyword evidence="1 4" id="KW-0378">Hydrolase</keyword>
<keyword evidence="2" id="KW-1133">Transmembrane helix</keyword>
<evidence type="ECO:0000256" key="1">
    <source>
        <dbReference type="PIRNR" id="PIRNR006162"/>
    </source>
</evidence>
<dbReference type="UniPathway" id="UPA00084">
    <property type="reaction ID" value="UER00504"/>
</dbReference>
<keyword evidence="1" id="KW-1003">Cell membrane</keyword>
<feature type="transmembrane region" description="Helical" evidence="2">
    <location>
        <begin position="128"/>
        <end position="145"/>
    </location>
</feature>
<dbReference type="GO" id="GO:0046872">
    <property type="term" value="F:metal ion binding"/>
    <property type="evidence" value="ECO:0007669"/>
    <property type="project" value="UniProtKB-KW"/>
</dbReference>
<dbReference type="PIRSF" id="PIRSF006162">
    <property type="entry name" value="PgpA"/>
    <property type="match status" value="1"/>
</dbReference>
<dbReference type="GO" id="GO:0005886">
    <property type="term" value="C:plasma membrane"/>
    <property type="evidence" value="ECO:0007669"/>
    <property type="project" value="UniProtKB-SubCell"/>
</dbReference>
<dbReference type="SUPFAM" id="SSF101307">
    <property type="entry name" value="YutG-like"/>
    <property type="match status" value="1"/>
</dbReference>
<dbReference type="Pfam" id="PF04608">
    <property type="entry name" value="PgpA"/>
    <property type="match status" value="1"/>
</dbReference>
<reference evidence="4" key="1">
    <citation type="submission" date="2020-02" db="EMBL/GenBank/DDBJ databases">
        <authorList>
            <person name="Meier V. D."/>
        </authorList>
    </citation>
    <scope>NUCLEOTIDE SEQUENCE</scope>
    <source>
        <strain evidence="4">AVDCRST_MAG27</strain>
    </source>
</reference>
<keyword evidence="1 2" id="KW-0472">Membrane</keyword>
<dbReference type="EMBL" id="CADCTD010000001">
    <property type="protein sequence ID" value="CAA9211992.1"/>
    <property type="molecule type" value="Genomic_DNA"/>
</dbReference>
<dbReference type="GO" id="GO:0006655">
    <property type="term" value="P:phosphatidylglycerol biosynthetic process"/>
    <property type="evidence" value="ECO:0007669"/>
    <property type="project" value="UniProtKB-UniPathway"/>
</dbReference>
<evidence type="ECO:0000313" key="4">
    <source>
        <dbReference type="EMBL" id="CAA9211992.1"/>
    </source>
</evidence>
<keyword evidence="1" id="KW-1208">Phospholipid metabolism</keyword>
<comment type="pathway">
    <text evidence="1">Phospholipid metabolism; phosphatidylglycerol biosynthesis; phosphatidylglycerol from CDP-diacylglycerol: step 2/2.</text>
</comment>
<dbReference type="InterPro" id="IPR036681">
    <property type="entry name" value="PgpA-like_sf"/>
</dbReference>
<evidence type="ECO:0000256" key="2">
    <source>
        <dbReference type="SAM" id="Phobius"/>
    </source>
</evidence>
<comment type="cofactor">
    <cofactor evidence="1">
        <name>Mg(2+)</name>
        <dbReference type="ChEBI" id="CHEBI:18420"/>
    </cofactor>
</comment>
<proteinExistence type="predicted"/>
<comment type="catalytic activity">
    <reaction evidence="1">
        <text>a 1,2-diacyl-sn-glycero-3-phospho-(1'-sn-glycero-3'-phosphate) + H2O = a 1,2-diacyl-sn-glycero-3-phospho-(1'-sn-glycerol) + phosphate</text>
        <dbReference type="Rhea" id="RHEA:33751"/>
        <dbReference type="ChEBI" id="CHEBI:15377"/>
        <dbReference type="ChEBI" id="CHEBI:43474"/>
        <dbReference type="ChEBI" id="CHEBI:60110"/>
        <dbReference type="ChEBI" id="CHEBI:64716"/>
        <dbReference type="EC" id="3.1.3.27"/>
    </reaction>
</comment>
<sequence length="150" mass="15489">MTPLRFVATMGGIGLLRPAPGSWGSALVLPLALLGPGACLALALLLALLGLWAVDRLLATDRGADPGWVVIDEGAGQLLALAALPPEPTGWGILLAFLLFRLFDVTKPGPVGWADRQHGPVGVMLDDILAGALVAGLLLLLRLAWPGLPL</sequence>
<feature type="transmembrane region" description="Helical" evidence="2">
    <location>
        <begin position="34"/>
        <end position="54"/>
    </location>
</feature>
<dbReference type="InterPro" id="IPR026037">
    <property type="entry name" value="PgpA"/>
</dbReference>
<keyword evidence="1" id="KW-0460">Magnesium</keyword>
<comment type="subcellular location">
    <subcellularLocation>
        <location evidence="1">Cell inner membrane</location>
        <topology evidence="1">Multi-pass membrane protein</topology>
    </subcellularLocation>
</comment>
<accession>A0A6J4H320</accession>
<keyword evidence="1" id="KW-0595">Phospholipid degradation</keyword>